<proteinExistence type="predicted"/>
<evidence type="ECO:0000313" key="2">
    <source>
        <dbReference type="EMBL" id="KAK3249413.1"/>
    </source>
</evidence>
<feature type="non-terminal residue" evidence="2">
    <location>
        <position position="154"/>
    </location>
</feature>
<feature type="region of interest" description="Disordered" evidence="1">
    <location>
        <begin position="89"/>
        <end position="116"/>
    </location>
</feature>
<gene>
    <name evidence="2" type="ORF">CYMTET_41157</name>
</gene>
<feature type="region of interest" description="Disordered" evidence="1">
    <location>
        <begin position="16"/>
        <end position="36"/>
    </location>
</feature>
<keyword evidence="3" id="KW-1185">Reference proteome</keyword>
<accession>A0AAE0F2J3</accession>
<comment type="caution">
    <text evidence="2">The sequence shown here is derived from an EMBL/GenBank/DDBJ whole genome shotgun (WGS) entry which is preliminary data.</text>
</comment>
<dbReference type="AlphaFoldDB" id="A0AAE0F2J3"/>
<evidence type="ECO:0000313" key="3">
    <source>
        <dbReference type="Proteomes" id="UP001190700"/>
    </source>
</evidence>
<dbReference type="EMBL" id="LGRX02027360">
    <property type="protein sequence ID" value="KAK3249413.1"/>
    <property type="molecule type" value="Genomic_DNA"/>
</dbReference>
<sequence length="154" mass="16854">MPSHRFLSVRTVRKRVGKKGAPNGPEIVQTGQATRAPRETLGRQTILQALREERKMLMSVRNRVNAELSRLQIEHTLLLQAHAVLTSDPVTLQDPSTGAADRPAERGGPDAGVPAPAGLAEQHLEIDGEILLELDELDGLGDDTYPQEELEENL</sequence>
<dbReference type="Proteomes" id="UP001190700">
    <property type="component" value="Unassembled WGS sequence"/>
</dbReference>
<organism evidence="2 3">
    <name type="scientific">Cymbomonas tetramitiformis</name>
    <dbReference type="NCBI Taxonomy" id="36881"/>
    <lineage>
        <taxon>Eukaryota</taxon>
        <taxon>Viridiplantae</taxon>
        <taxon>Chlorophyta</taxon>
        <taxon>Pyramimonadophyceae</taxon>
        <taxon>Pyramimonadales</taxon>
        <taxon>Pyramimonadaceae</taxon>
        <taxon>Cymbomonas</taxon>
    </lineage>
</organism>
<protein>
    <submittedName>
        <fullName evidence="2">Uncharacterized protein</fullName>
    </submittedName>
</protein>
<name>A0AAE0F2J3_9CHLO</name>
<reference evidence="2 3" key="1">
    <citation type="journal article" date="2015" name="Genome Biol. Evol.">
        <title>Comparative Genomics of a Bacterivorous Green Alga Reveals Evolutionary Causalities and Consequences of Phago-Mixotrophic Mode of Nutrition.</title>
        <authorList>
            <person name="Burns J.A."/>
            <person name="Paasch A."/>
            <person name="Narechania A."/>
            <person name="Kim E."/>
        </authorList>
    </citation>
    <scope>NUCLEOTIDE SEQUENCE [LARGE SCALE GENOMIC DNA]</scope>
    <source>
        <strain evidence="2 3">PLY_AMNH</strain>
    </source>
</reference>
<evidence type="ECO:0000256" key="1">
    <source>
        <dbReference type="SAM" id="MobiDB-lite"/>
    </source>
</evidence>